<comment type="caution">
    <text evidence="1">The sequence shown here is derived from an EMBL/GenBank/DDBJ whole genome shotgun (WGS) entry which is preliminary data.</text>
</comment>
<proteinExistence type="predicted"/>
<protein>
    <submittedName>
        <fullName evidence="1">Uncharacterized protein</fullName>
    </submittedName>
</protein>
<keyword evidence="2" id="KW-1185">Reference proteome</keyword>
<organism evidence="1 2">
    <name type="scientific">Persea americana</name>
    <name type="common">Avocado</name>
    <dbReference type="NCBI Taxonomy" id="3435"/>
    <lineage>
        <taxon>Eukaryota</taxon>
        <taxon>Viridiplantae</taxon>
        <taxon>Streptophyta</taxon>
        <taxon>Embryophyta</taxon>
        <taxon>Tracheophyta</taxon>
        <taxon>Spermatophyta</taxon>
        <taxon>Magnoliopsida</taxon>
        <taxon>Magnoliidae</taxon>
        <taxon>Laurales</taxon>
        <taxon>Lauraceae</taxon>
        <taxon>Persea</taxon>
    </lineage>
</organism>
<dbReference type="EMBL" id="CM056817">
    <property type="protein sequence ID" value="KAJ8620848.1"/>
    <property type="molecule type" value="Genomic_DNA"/>
</dbReference>
<accession>A0ACC2KIV6</accession>
<name>A0ACC2KIV6_PERAE</name>
<gene>
    <name evidence="1" type="ORF">MRB53_029377</name>
</gene>
<dbReference type="Proteomes" id="UP001234297">
    <property type="component" value="Chromosome 9"/>
</dbReference>
<evidence type="ECO:0000313" key="1">
    <source>
        <dbReference type="EMBL" id="KAJ8620848.1"/>
    </source>
</evidence>
<evidence type="ECO:0000313" key="2">
    <source>
        <dbReference type="Proteomes" id="UP001234297"/>
    </source>
</evidence>
<reference evidence="1 2" key="1">
    <citation type="journal article" date="2022" name="Hortic Res">
        <title>A haplotype resolved chromosomal level avocado genome allows analysis of novel avocado genes.</title>
        <authorList>
            <person name="Nath O."/>
            <person name="Fletcher S.J."/>
            <person name="Hayward A."/>
            <person name="Shaw L.M."/>
            <person name="Masouleh A.K."/>
            <person name="Furtado A."/>
            <person name="Henry R.J."/>
            <person name="Mitter N."/>
        </authorList>
    </citation>
    <scope>NUCLEOTIDE SEQUENCE [LARGE SCALE GENOMIC DNA]</scope>
    <source>
        <strain evidence="2">cv. Hass</strain>
    </source>
</reference>
<sequence>MQGRSWDYINIHIQEHFHIITFQQGNTMAWHLTLVLGTLVLIIAQSLPSLVASSRWTLEKQQLHHDGRAVGSDHLPLDLPPMVEESKRRSILVPPSPQSSPVPLPRHN</sequence>